<dbReference type="EMBL" id="CP032819">
    <property type="protein sequence ID" value="AZS28667.1"/>
    <property type="molecule type" value="Genomic_DNA"/>
</dbReference>
<dbReference type="Proteomes" id="UP000270673">
    <property type="component" value="Chromosome"/>
</dbReference>
<dbReference type="InterPro" id="IPR043502">
    <property type="entry name" value="DNA/RNA_pol_sf"/>
</dbReference>
<dbReference type="GO" id="GO:0003964">
    <property type="term" value="F:RNA-directed DNA polymerase activity"/>
    <property type="evidence" value="ECO:0007669"/>
    <property type="project" value="UniProtKB-KW"/>
</dbReference>
<dbReference type="KEGG" id="buy:D8S85_03270"/>
<dbReference type="Pfam" id="PF00078">
    <property type="entry name" value="RVT_1"/>
    <property type="match status" value="1"/>
</dbReference>
<dbReference type="InterPro" id="IPR051083">
    <property type="entry name" value="GrpII_Intron_Splice-Mob/Def"/>
</dbReference>
<dbReference type="PANTHER" id="PTHR34047:SF8">
    <property type="entry name" value="PROTEIN YKFC"/>
    <property type="match status" value="1"/>
</dbReference>
<evidence type="ECO:0000259" key="2">
    <source>
        <dbReference type="PROSITE" id="PS50878"/>
    </source>
</evidence>
<dbReference type="AlphaFoldDB" id="A0A3S9VQ68"/>
<keyword evidence="3" id="KW-0808">Transferase</keyword>
<name>A0A3S9VQ68_9BACT</name>
<dbReference type="CDD" id="cd01646">
    <property type="entry name" value="RT_Bac_retron_I"/>
    <property type="match status" value="1"/>
</dbReference>
<keyword evidence="4" id="KW-1185">Reference proteome</keyword>
<gene>
    <name evidence="3" type="ORF">D8S85_03270</name>
</gene>
<evidence type="ECO:0000313" key="3">
    <source>
        <dbReference type="EMBL" id="AZS28667.1"/>
    </source>
</evidence>
<feature type="domain" description="Reverse transcriptase" evidence="2">
    <location>
        <begin position="1"/>
        <end position="266"/>
    </location>
</feature>
<dbReference type="PANTHER" id="PTHR34047">
    <property type="entry name" value="NUCLEAR INTRON MATURASE 1, MITOCHONDRIAL-RELATED"/>
    <property type="match status" value="1"/>
</dbReference>
<reference evidence="3 4" key="1">
    <citation type="submission" date="2018-10" db="EMBL/GenBank/DDBJ databases">
        <title>Butyricimonas faecalis sp. nov., isolated from human faeces and emended description of the genus Butyricimonas.</title>
        <authorList>
            <person name="Le Roy T."/>
            <person name="Van der Smissen P."/>
            <person name="Paquot A."/>
            <person name="Delzenne N."/>
            <person name="Muccioli G."/>
            <person name="Collet J.-F."/>
            <person name="Cani P.D."/>
        </authorList>
    </citation>
    <scope>NUCLEOTIDE SEQUENCE [LARGE SCALE GENOMIC DNA]</scope>
    <source>
        <strain evidence="3 4">H184</strain>
    </source>
</reference>
<protein>
    <submittedName>
        <fullName evidence="3">RNA-directed DNA polymerase</fullName>
    </submittedName>
</protein>
<dbReference type="PROSITE" id="PS50878">
    <property type="entry name" value="RT_POL"/>
    <property type="match status" value="1"/>
</dbReference>
<organism evidence="3 4">
    <name type="scientific">Butyricimonas faecalis</name>
    <dbReference type="NCBI Taxonomy" id="2093856"/>
    <lineage>
        <taxon>Bacteria</taxon>
        <taxon>Pseudomonadati</taxon>
        <taxon>Bacteroidota</taxon>
        <taxon>Bacteroidia</taxon>
        <taxon>Bacteroidales</taxon>
        <taxon>Odoribacteraceae</taxon>
        <taxon>Butyricimonas</taxon>
    </lineage>
</organism>
<evidence type="ECO:0000256" key="1">
    <source>
        <dbReference type="ARBA" id="ARBA00034120"/>
    </source>
</evidence>
<keyword evidence="3" id="KW-0548">Nucleotidyltransferase</keyword>
<comment type="similarity">
    <text evidence="1">Belongs to the bacterial reverse transcriptase family.</text>
</comment>
<dbReference type="RefSeq" id="WP_127074785.1">
    <property type="nucleotide sequence ID" value="NZ_CP032819.1"/>
</dbReference>
<accession>A0A3S9VQ68</accession>
<dbReference type="InterPro" id="IPR000477">
    <property type="entry name" value="RT_dom"/>
</dbReference>
<dbReference type="OrthoDB" id="9780724at2"/>
<dbReference type="SUPFAM" id="SSF56672">
    <property type="entry name" value="DNA/RNA polymerases"/>
    <property type="match status" value="1"/>
</dbReference>
<keyword evidence="3" id="KW-0695">RNA-directed DNA polymerase</keyword>
<proteinExistence type="inferred from homology"/>
<sequence length="332" mass="39097">MKREGYLMERIADPDNLRLAFWKARKGKNYNDEVKHYRFRLDANLAELRRELLAGDVPVGDYRYFHIYDPKERMICAAAFRERVLHHAVMIVCHPVFERFQTDDSYASRIGKGQYAALEKAKTHTRHYRWLCKLDVRKFFDSIDHETLYGLLSRRFKDPALLGLFRRIIDSYRTAPGCGLPIGNLTSQHFANYYMAYADHHVREALRAPAYVRYMDDMVLWHDDKTELLRITAGLTSFIGERLWLTLKPPCINNTDKGVPFLGYVLFPGRVRLNRNSKKRFRCKMNSYDIKLDTGEWSQARYALHVQPLVAFTRFADAREFRQISAKKREVG</sequence>
<evidence type="ECO:0000313" key="4">
    <source>
        <dbReference type="Proteomes" id="UP000270673"/>
    </source>
</evidence>